<gene>
    <name evidence="3" type="ORF">WJX84_007175</name>
</gene>
<dbReference type="PROSITE" id="PS50174">
    <property type="entry name" value="G_PATCH"/>
    <property type="match status" value="1"/>
</dbReference>
<dbReference type="InterPro" id="IPR000467">
    <property type="entry name" value="G_patch_dom"/>
</dbReference>
<dbReference type="EMBL" id="JALJOV010001569">
    <property type="protein sequence ID" value="KAK9846087.1"/>
    <property type="molecule type" value="Genomic_DNA"/>
</dbReference>
<evidence type="ECO:0000259" key="2">
    <source>
        <dbReference type="PROSITE" id="PS50174"/>
    </source>
</evidence>
<feature type="region of interest" description="Disordered" evidence="1">
    <location>
        <begin position="1"/>
        <end position="84"/>
    </location>
</feature>
<dbReference type="InterPro" id="IPR025239">
    <property type="entry name" value="DUF4187"/>
</dbReference>
<feature type="domain" description="G-patch" evidence="2">
    <location>
        <begin position="87"/>
        <end position="133"/>
    </location>
</feature>
<evidence type="ECO:0000313" key="3">
    <source>
        <dbReference type="EMBL" id="KAK9846087.1"/>
    </source>
</evidence>
<dbReference type="InterPro" id="IPR039249">
    <property type="entry name" value="GPATCH11"/>
</dbReference>
<feature type="compositionally biased region" description="Basic and acidic residues" evidence="1">
    <location>
        <begin position="16"/>
        <end position="28"/>
    </location>
</feature>
<dbReference type="GO" id="GO:0000776">
    <property type="term" value="C:kinetochore"/>
    <property type="evidence" value="ECO:0007669"/>
    <property type="project" value="TreeGrafter"/>
</dbReference>
<name>A0AAW1SKP0_9CHLO</name>
<feature type="compositionally biased region" description="Basic and acidic residues" evidence="1">
    <location>
        <begin position="48"/>
        <end position="78"/>
    </location>
</feature>
<evidence type="ECO:0000313" key="4">
    <source>
        <dbReference type="Proteomes" id="UP001485043"/>
    </source>
</evidence>
<organism evidence="3 4">
    <name type="scientific">Apatococcus fuscideae</name>
    <dbReference type="NCBI Taxonomy" id="2026836"/>
    <lineage>
        <taxon>Eukaryota</taxon>
        <taxon>Viridiplantae</taxon>
        <taxon>Chlorophyta</taxon>
        <taxon>core chlorophytes</taxon>
        <taxon>Trebouxiophyceae</taxon>
        <taxon>Chlorellales</taxon>
        <taxon>Chlorellaceae</taxon>
        <taxon>Apatococcus</taxon>
    </lineage>
</organism>
<feature type="region of interest" description="Disordered" evidence="1">
    <location>
        <begin position="133"/>
        <end position="216"/>
    </location>
</feature>
<dbReference type="Pfam" id="PF13821">
    <property type="entry name" value="DUF4187"/>
    <property type="match status" value="1"/>
</dbReference>
<dbReference type="Pfam" id="PF01585">
    <property type="entry name" value="G-patch"/>
    <property type="match status" value="1"/>
</dbReference>
<keyword evidence="4" id="KW-1185">Reference proteome</keyword>
<evidence type="ECO:0000256" key="1">
    <source>
        <dbReference type="SAM" id="MobiDB-lite"/>
    </source>
</evidence>
<dbReference type="PANTHER" id="PTHR21032:SF0">
    <property type="entry name" value="G PATCH DOMAIN-CONTAINING PROTEIN 11"/>
    <property type="match status" value="1"/>
</dbReference>
<sequence length="303" mass="33916">MPVVQRTSKKLWLPSEQDRERLDQESKQAQEAARQTEDTDELDALLDAYDKAAQADKQAVERTRKEEKKPASMKELRAEGLANPLTAENRGFQLLSKMGYQPGQGLGKGAVGAAIPIAVEIKSKRTGLGIDEAQKERQSQQLQMQQLRAAKRQKHQEVKQTDFRGGQAAAATNRRLEGQLRQASRTCEDLDRRAGMTASPMWPVEPKPDEDAEGSDDEAEIQLDPAMAAFQELPLPERLQQTFSHLRETHRYCLFCGHQYGSQSDLPGTCTSLRRASWSRYNTTTQLPVSSNLKSLGLRTRVA</sequence>
<dbReference type="Proteomes" id="UP001485043">
    <property type="component" value="Unassembled WGS sequence"/>
</dbReference>
<dbReference type="GO" id="GO:0003676">
    <property type="term" value="F:nucleic acid binding"/>
    <property type="evidence" value="ECO:0007669"/>
    <property type="project" value="InterPro"/>
</dbReference>
<protein>
    <recommendedName>
        <fullName evidence="2">G-patch domain-containing protein</fullName>
    </recommendedName>
</protein>
<accession>A0AAW1SKP0</accession>
<dbReference type="PANTHER" id="PTHR21032">
    <property type="entry name" value="G PATCH DOMAIN-CONTAINING PROTEIN 11"/>
    <property type="match status" value="1"/>
</dbReference>
<proteinExistence type="predicted"/>
<dbReference type="SMART" id="SM00443">
    <property type="entry name" value="G_patch"/>
    <property type="match status" value="1"/>
</dbReference>
<dbReference type="SMART" id="SM01173">
    <property type="entry name" value="DUF4187"/>
    <property type="match status" value="1"/>
</dbReference>
<reference evidence="3 4" key="1">
    <citation type="journal article" date="2024" name="Nat. Commun.">
        <title>Phylogenomics reveals the evolutionary origins of lichenization in chlorophyte algae.</title>
        <authorList>
            <person name="Puginier C."/>
            <person name="Libourel C."/>
            <person name="Otte J."/>
            <person name="Skaloud P."/>
            <person name="Haon M."/>
            <person name="Grisel S."/>
            <person name="Petersen M."/>
            <person name="Berrin J.G."/>
            <person name="Delaux P.M."/>
            <person name="Dal Grande F."/>
            <person name="Keller J."/>
        </authorList>
    </citation>
    <scope>NUCLEOTIDE SEQUENCE [LARGE SCALE GENOMIC DNA]</scope>
    <source>
        <strain evidence="3 4">SAG 2523</strain>
    </source>
</reference>
<feature type="compositionally biased region" description="Low complexity" evidence="1">
    <location>
        <begin position="139"/>
        <end position="148"/>
    </location>
</feature>
<comment type="caution">
    <text evidence="3">The sequence shown here is derived from an EMBL/GenBank/DDBJ whole genome shotgun (WGS) entry which is preliminary data.</text>
</comment>
<dbReference type="AlphaFoldDB" id="A0AAW1SKP0"/>